<accession>A0A3G1KZ31</accession>
<dbReference type="AlphaFoldDB" id="A0A3G1KZ31"/>
<sequence>MLETLEKTYRRPNAMNERKRITVSQKRQITIPKKFFQMLGISDEVECFIKNNSLIIKPVHREYSGEFAEEILQDLISQGLSGQELLEKFREINKKVRPAVEALIAEADRAASELIGNGDDQVKDIFSSEE</sequence>
<dbReference type="Proteomes" id="UP000323521">
    <property type="component" value="Chromosome"/>
</dbReference>
<dbReference type="KEGG" id="fwa:DCMF_25355"/>
<evidence type="ECO:0000313" key="3">
    <source>
        <dbReference type="EMBL" id="ATW27640.1"/>
    </source>
</evidence>
<gene>
    <name evidence="3" type="ORF">DCMF_25355</name>
</gene>
<dbReference type="EMBL" id="CP017634">
    <property type="protein sequence ID" value="ATW27640.1"/>
    <property type="molecule type" value="Genomic_DNA"/>
</dbReference>
<dbReference type="GO" id="GO:0003677">
    <property type="term" value="F:DNA binding"/>
    <property type="evidence" value="ECO:0007669"/>
    <property type="project" value="UniProtKB-UniRule"/>
</dbReference>
<evidence type="ECO:0000259" key="2">
    <source>
        <dbReference type="PROSITE" id="PS51740"/>
    </source>
</evidence>
<dbReference type="Pfam" id="PF04014">
    <property type="entry name" value="MazE_antitoxin"/>
    <property type="match status" value="1"/>
</dbReference>
<dbReference type="OrthoDB" id="71707at2"/>
<dbReference type="SMART" id="SM00966">
    <property type="entry name" value="SpoVT_AbrB"/>
    <property type="match status" value="1"/>
</dbReference>
<dbReference type="InterPro" id="IPR037914">
    <property type="entry name" value="SpoVT-AbrB_sf"/>
</dbReference>
<dbReference type="PROSITE" id="PS51740">
    <property type="entry name" value="SPOVT_ABRB"/>
    <property type="match status" value="1"/>
</dbReference>
<protein>
    <submittedName>
        <fullName evidence="3">AbrB family transcriptional regulator</fullName>
    </submittedName>
</protein>
<keyword evidence="1" id="KW-0238">DNA-binding</keyword>
<evidence type="ECO:0000256" key="1">
    <source>
        <dbReference type="PROSITE-ProRule" id="PRU01076"/>
    </source>
</evidence>
<organism evidence="3 4">
    <name type="scientific">Formimonas warabiya</name>
    <dbReference type="NCBI Taxonomy" id="1761012"/>
    <lineage>
        <taxon>Bacteria</taxon>
        <taxon>Bacillati</taxon>
        <taxon>Bacillota</taxon>
        <taxon>Clostridia</taxon>
        <taxon>Eubacteriales</taxon>
        <taxon>Peptococcaceae</taxon>
        <taxon>Candidatus Formimonas</taxon>
    </lineage>
</organism>
<proteinExistence type="predicted"/>
<keyword evidence="4" id="KW-1185">Reference proteome</keyword>
<evidence type="ECO:0000313" key="4">
    <source>
        <dbReference type="Proteomes" id="UP000323521"/>
    </source>
</evidence>
<dbReference type="Gene3D" id="2.10.260.10">
    <property type="match status" value="1"/>
</dbReference>
<reference evidence="3 4" key="1">
    <citation type="submission" date="2016-10" db="EMBL/GenBank/DDBJ databases">
        <title>Complete Genome Sequence of Peptococcaceae strain DCMF.</title>
        <authorList>
            <person name="Edwards R.J."/>
            <person name="Holland S.I."/>
            <person name="Deshpande N.P."/>
            <person name="Wong Y.K."/>
            <person name="Ertan H."/>
            <person name="Manefield M."/>
            <person name="Russell T.L."/>
            <person name="Lee M.J."/>
        </authorList>
    </citation>
    <scope>NUCLEOTIDE SEQUENCE [LARGE SCALE GENOMIC DNA]</scope>
    <source>
        <strain evidence="3 4">DCMF</strain>
    </source>
</reference>
<name>A0A3G1KZ31_FORW1</name>
<dbReference type="SUPFAM" id="SSF89447">
    <property type="entry name" value="AbrB/MazE/MraZ-like"/>
    <property type="match status" value="1"/>
</dbReference>
<feature type="domain" description="SpoVT-AbrB" evidence="2">
    <location>
        <begin position="18"/>
        <end position="61"/>
    </location>
</feature>
<dbReference type="InterPro" id="IPR007159">
    <property type="entry name" value="SpoVT-AbrB_dom"/>
</dbReference>